<dbReference type="CDD" id="cd19756">
    <property type="entry name" value="Bbox2"/>
    <property type="match status" value="1"/>
</dbReference>
<gene>
    <name evidence="3" type="ORF">MCOR_11037</name>
</gene>
<sequence length="550" mass="63445">MDEAQSIWFCNFCQSSENVKWKCVSCQLLLCNTCKSNVHSKFKLADTHIIIDVKDVGTNIEDSSTEIEYGKCTLHRIKETCLYCRDCNSLVCLKCVSETHQQHLLIDTDQIYREKENQVSNLIELCKQKITSITNINKICQKTYEESKEKIIKRKEDLTSLLDDHSKHMLYQLDEKSKNTDFECKLEDLSKTLDLLQKCQLSKRADFLIETLNTIQDIDLHQDLAERFPRFVMGRPLRCKIIETFGSIQEENVVDSNKEIELLLESSHSTPLKMVKRIEEISDEKWYVFDEQSLYCLEVKKEEKVHIKKIADIKAFDISLLKSNELLIAMEKEGKIMILKHSLKIKLFHSCSGLLPRGIHISKDDKVIVGVREEGEFGLSVGEDCKRQIKILDINGLEENAFEYDKDGKRIVSMPTKIKTNADEDMFIIDRISKLEGRIVFLTKYGNVSWVYKGEQSAKYLFQPWDLVVTSRDNAIISDVANQAFHILNSNGQLLKKHSSIDIGFSFPFSLSIYRGNKLLVGSHILNMDDIKDTCKHKSTNIFRITIKGI</sequence>
<evidence type="ECO:0000313" key="3">
    <source>
        <dbReference type="EMBL" id="CAC5373201.1"/>
    </source>
</evidence>
<dbReference type="Pfam" id="PF00643">
    <property type="entry name" value="zf-B_box"/>
    <property type="match status" value="1"/>
</dbReference>
<keyword evidence="4" id="KW-1185">Reference proteome</keyword>
<dbReference type="AlphaFoldDB" id="A0A6J8ASV8"/>
<keyword evidence="1" id="KW-0862">Zinc</keyword>
<name>A0A6J8ASV8_MYTCO</name>
<dbReference type="SUPFAM" id="SSF101898">
    <property type="entry name" value="NHL repeat"/>
    <property type="match status" value="1"/>
</dbReference>
<dbReference type="SUPFAM" id="SSF57845">
    <property type="entry name" value="B-box zinc-binding domain"/>
    <property type="match status" value="1"/>
</dbReference>
<accession>A0A6J8ASV8</accession>
<keyword evidence="1" id="KW-0479">Metal-binding</keyword>
<dbReference type="PANTHER" id="PTHR25462:SF296">
    <property type="entry name" value="MEIOTIC P26, ISOFORM F"/>
    <property type="match status" value="1"/>
</dbReference>
<feature type="domain" description="B box-type" evidence="2">
    <location>
        <begin position="72"/>
        <end position="108"/>
    </location>
</feature>
<dbReference type="EMBL" id="CACVKT020001887">
    <property type="protein sequence ID" value="CAC5373201.1"/>
    <property type="molecule type" value="Genomic_DNA"/>
</dbReference>
<evidence type="ECO:0000259" key="2">
    <source>
        <dbReference type="PROSITE" id="PS50119"/>
    </source>
</evidence>
<dbReference type="GO" id="GO:0008270">
    <property type="term" value="F:zinc ion binding"/>
    <property type="evidence" value="ECO:0007669"/>
    <property type="project" value="UniProtKB-KW"/>
</dbReference>
<proteinExistence type="predicted"/>
<evidence type="ECO:0000256" key="1">
    <source>
        <dbReference type="PROSITE-ProRule" id="PRU00024"/>
    </source>
</evidence>
<dbReference type="PROSITE" id="PS50119">
    <property type="entry name" value="ZF_BBOX"/>
    <property type="match status" value="1"/>
</dbReference>
<dbReference type="Gene3D" id="3.30.160.60">
    <property type="entry name" value="Classic Zinc Finger"/>
    <property type="match status" value="1"/>
</dbReference>
<protein>
    <recommendedName>
        <fullName evidence="2">B box-type domain-containing protein</fullName>
    </recommendedName>
</protein>
<dbReference type="Proteomes" id="UP000507470">
    <property type="component" value="Unassembled WGS sequence"/>
</dbReference>
<keyword evidence="1" id="KW-0863">Zinc-finger</keyword>
<dbReference type="Gene3D" id="2.120.10.30">
    <property type="entry name" value="TolB, C-terminal domain"/>
    <property type="match status" value="1"/>
</dbReference>
<organism evidence="3 4">
    <name type="scientific">Mytilus coruscus</name>
    <name type="common">Sea mussel</name>
    <dbReference type="NCBI Taxonomy" id="42192"/>
    <lineage>
        <taxon>Eukaryota</taxon>
        <taxon>Metazoa</taxon>
        <taxon>Spiralia</taxon>
        <taxon>Lophotrochozoa</taxon>
        <taxon>Mollusca</taxon>
        <taxon>Bivalvia</taxon>
        <taxon>Autobranchia</taxon>
        <taxon>Pteriomorphia</taxon>
        <taxon>Mytilida</taxon>
        <taxon>Mytiloidea</taxon>
        <taxon>Mytilidae</taxon>
        <taxon>Mytilinae</taxon>
        <taxon>Mytilus</taxon>
    </lineage>
</organism>
<dbReference type="PANTHER" id="PTHR25462">
    <property type="entry name" value="BONUS, ISOFORM C-RELATED"/>
    <property type="match status" value="1"/>
</dbReference>
<evidence type="ECO:0000313" key="4">
    <source>
        <dbReference type="Proteomes" id="UP000507470"/>
    </source>
</evidence>
<dbReference type="CDD" id="cd19757">
    <property type="entry name" value="Bbox1"/>
    <property type="match status" value="1"/>
</dbReference>
<dbReference type="InterPro" id="IPR011042">
    <property type="entry name" value="6-blade_b-propeller_TolB-like"/>
</dbReference>
<dbReference type="OrthoDB" id="6089064at2759"/>
<dbReference type="InterPro" id="IPR000315">
    <property type="entry name" value="Znf_B-box"/>
</dbReference>
<dbReference type="SMART" id="SM00336">
    <property type="entry name" value="BBOX"/>
    <property type="match status" value="2"/>
</dbReference>
<reference evidence="3 4" key="1">
    <citation type="submission" date="2020-06" db="EMBL/GenBank/DDBJ databases">
        <authorList>
            <person name="Li R."/>
            <person name="Bekaert M."/>
        </authorList>
    </citation>
    <scope>NUCLEOTIDE SEQUENCE [LARGE SCALE GENOMIC DNA]</scope>
    <source>
        <strain evidence="4">wild</strain>
    </source>
</reference>
<dbReference type="InterPro" id="IPR047153">
    <property type="entry name" value="TRIM45/56/19-like"/>
</dbReference>